<evidence type="ECO:0000313" key="2">
    <source>
        <dbReference type="EMBL" id="CAA7269633.1"/>
    </source>
</evidence>
<comment type="caution">
    <text evidence="2">The sequence shown here is derived from an EMBL/GenBank/DDBJ whole genome shotgun (WGS) entry which is preliminary data.</text>
</comment>
<protein>
    <submittedName>
        <fullName evidence="2">Uncharacterized protein</fullName>
    </submittedName>
</protein>
<gene>
    <name evidence="2" type="ORF">AAE3_LOCUS11887</name>
</gene>
<reference evidence="2 3" key="1">
    <citation type="submission" date="2020-01" db="EMBL/GenBank/DDBJ databases">
        <authorList>
            <person name="Gupta K D."/>
        </authorList>
    </citation>
    <scope>NUCLEOTIDE SEQUENCE [LARGE SCALE GENOMIC DNA]</scope>
</reference>
<dbReference type="AlphaFoldDB" id="A0A8S0XRN2"/>
<feature type="compositionally biased region" description="Polar residues" evidence="1">
    <location>
        <begin position="239"/>
        <end position="251"/>
    </location>
</feature>
<sequence length="665" mass="72640">MADLQARIGPKVFPNKSWTRPGYEPPAQVKSSPKHHNKWKSTRRSAGYDSDASSNSSHDGSSSRQRSHSRKASIFSRLGLSNPDNLEGEDEDVEDAEAGNVEKTLLERVGVTSPRASHLPPDVNAVLYPRATTNQDEDMTAGSSRSEDGVIMGAKWDSEPSVRSGLIEECTTLDNQGKATLTSIISNSGTGKDSGSEKLSTHGPSQDAGQITNQVSHTSPPPSATAPSSSTVEQKNLRSHPSTSNNSDTANLGSGPRSPSEEGELSEPLSANGVRGLLAPLVLRNAGGRSSKTATNPLSPGELPQILTSDDISSFGGTMSNLGMELRAQAGPKGGTGSFSAPNETPPSAPRAMRKASWERQPTSAYASSSTFADPKHATARSPLAIPEAGLRRHDTILSPTSGRYLPSLRYTPSPQRPETRHHASPSSSRRTRSPSPTSTHHSSFARDRHYDPYYHERLPRGSLLAATPMAEPSLHRPARQTSPIDRTDGRRWSLRAMAKDDRTMTDVVLPTTRLAGEEMILLIEDEHVDLMTRDQGVPLHLLLGDHTSLMPQVDSVLALILALVLALTRGHHLLGGHVIDFRKHTLLEDYIFPEILGKMLILMKNNNKWVTQYHSHQVLMRNMPHPWKELDITHMRHICKIAGINPNHKIQFWLLNKMQSKLLK</sequence>
<evidence type="ECO:0000256" key="1">
    <source>
        <dbReference type="SAM" id="MobiDB-lite"/>
    </source>
</evidence>
<feature type="region of interest" description="Disordered" evidence="1">
    <location>
        <begin position="471"/>
        <end position="490"/>
    </location>
</feature>
<name>A0A8S0XRN2_CYCAE</name>
<dbReference type="EMBL" id="CACVBS010000079">
    <property type="protein sequence ID" value="CAA7269633.1"/>
    <property type="molecule type" value="Genomic_DNA"/>
</dbReference>
<feature type="compositionally biased region" description="Polar residues" evidence="1">
    <location>
        <begin position="288"/>
        <end position="298"/>
    </location>
</feature>
<feature type="region of interest" description="Disordered" evidence="1">
    <location>
        <begin position="1"/>
        <end position="162"/>
    </location>
</feature>
<dbReference type="Proteomes" id="UP000467700">
    <property type="component" value="Unassembled WGS sequence"/>
</dbReference>
<feature type="compositionally biased region" description="Polar residues" evidence="1">
    <location>
        <begin position="202"/>
        <end position="217"/>
    </location>
</feature>
<feature type="region of interest" description="Disordered" evidence="1">
    <location>
        <begin position="183"/>
        <end position="272"/>
    </location>
</feature>
<feature type="region of interest" description="Disordered" evidence="1">
    <location>
        <begin position="328"/>
        <end position="452"/>
    </location>
</feature>
<feature type="compositionally biased region" description="Basic residues" evidence="1">
    <location>
        <begin position="32"/>
        <end position="43"/>
    </location>
</feature>
<feature type="compositionally biased region" description="Low complexity" evidence="1">
    <location>
        <begin position="45"/>
        <end position="64"/>
    </location>
</feature>
<accession>A0A8S0XRN2</accession>
<organism evidence="2 3">
    <name type="scientific">Cyclocybe aegerita</name>
    <name type="common">Black poplar mushroom</name>
    <name type="synonym">Agrocybe aegerita</name>
    <dbReference type="NCBI Taxonomy" id="1973307"/>
    <lineage>
        <taxon>Eukaryota</taxon>
        <taxon>Fungi</taxon>
        <taxon>Dikarya</taxon>
        <taxon>Basidiomycota</taxon>
        <taxon>Agaricomycotina</taxon>
        <taxon>Agaricomycetes</taxon>
        <taxon>Agaricomycetidae</taxon>
        <taxon>Agaricales</taxon>
        <taxon>Agaricineae</taxon>
        <taxon>Bolbitiaceae</taxon>
        <taxon>Cyclocybe</taxon>
    </lineage>
</organism>
<evidence type="ECO:0000313" key="3">
    <source>
        <dbReference type="Proteomes" id="UP000467700"/>
    </source>
</evidence>
<feature type="compositionally biased region" description="Acidic residues" evidence="1">
    <location>
        <begin position="86"/>
        <end position="97"/>
    </location>
</feature>
<feature type="compositionally biased region" description="Polar residues" evidence="1">
    <location>
        <begin position="360"/>
        <end position="372"/>
    </location>
</feature>
<dbReference type="OrthoDB" id="10418564at2759"/>
<keyword evidence="3" id="KW-1185">Reference proteome</keyword>
<feature type="region of interest" description="Disordered" evidence="1">
    <location>
        <begin position="287"/>
        <end position="306"/>
    </location>
</feature>
<feature type="compositionally biased region" description="Low complexity" evidence="1">
    <location>
        <begin position="425"/>
        <end position="443"/>
    </location>
</feature>
<proteinExistence type="predicted"/>
<feature type="compositionally biased region" description="Polar residues" evidence="1">
    <location>
        <begin position="183"/>
        <end position="193"/>
    </location>
</feature>